<keyword evidence="4" id="KW-1185">Reference proteome</keyword>
<feature type="region of interest" description="Disordered" evidence="1">
    <location>
        <begin position="1"/>
        <end position="34"/>
    </location>
</feature>
<reference evidence="3 4" key="1">
    <citation type="submission" date="2020-02" db="EMBL/GenBank/DDBJ databases">
        <authorList>
            <person name="Ferguson B K."/>
        </authorList>
    </citation>
    <scope>NUCLEOTIDE SEQUENCE [LARGE SCALE GENOMIC DNA]</scope>
</reference>
<name>A0A6H5IID1_9HYME</name>
<dbReference type="EMBL" id="CADCXV010000829">
    <property type="protein sequence ID" value="CAB0036808.1"/>
    <property type="molecule type" value="Genomic_DNA"/>
</dbReference>
<feature type="domain" description="Reverse transcriptase" evidence="2">
    <location>
        <begin position="1"/>
        <end position="323"/>
    </location>
</feature>
<dbReference type="SUPFAM" id="SSF56672">
    <property type="entry name" value="DNA/RNA polymerases"/>
    <property type="match status" value="1"/>
</dbReference>
<dbReference type="AlphaFoldDB" id="A0A6H5IID1"/>
<evidence type="ECO:0000256" key="1">
    <source>
        <dbReference type="SAM" id="MobiDB-lite"/>
    </source>
</evidence>
<dbReference type="PANTHER" id="PTHR19446">
    <property type="entry name" value="REVERSE TRANSCRIPTASES"/>
    <property type="match status" value="1"/>
</dbReference>
<dbReference type="InterPro" id="IPR000477">
    <property type="entry name" value="RT_dom"/>
</dbReference>
<gene>
    <name evidence="3" type="ORF">TBRA_LOCUS8656</name>
</gene>
<sequence length="451" mass="50368">RHSAGAPESQRKNQGTLGARSRRSTECGAQSRHHSATGYVYPGLHGLPESRGLPGVLEATEARAAAKAWEATWRAVILPPTVYARHHRQGLRENHLRSPHDFHREPGRPLGPQYGFRRGRSTVNAIQTVISTARKALEGNRWRGGTIEYCAVVTLDVRNAFNSARWNNILTALSRIHTPRYLMRIINSYFQDRVLSYSTDDGPESCRVTAGVPQGSVLGPTLWNVMYDAILQLEFRHGVQIVGFADDIALIGVAKHLWQLENQLDAAVSQLRQALGDLSLETADHKTEVLLITKRRQMESITIKVGDCYVSSSPHIRYLGLHIDARLNFKAHLKMASERASNVAGALARIMPTTGGPKSSRRKLYASVLDSILLYGFPIWSCTTETQAYFRQAESVHRRACLRVISGRHMSPTRQRTSWPVYHLWPSSQTSACGSTYAAQRTPKKKNASRH</sequence>
<dbReference type="OrthoDB" id="7382669at2759"/>
<accession>A0A6H5IID1</accession>
<dbReference type="Pfam" id="PF00078">
    <property type="entry name" value="RVT_1"/>
    <property type="match status" value="1"/>
</dbReference>
<dbReference type="GO" id="GO:0071897">
    <property type="term" value="P:DNA biosynthetic process"/>
    <property type="evidence" value="ECO:0007669"/>
    <property type="project" value="UniProtKB-ARBA"/>
</dbReference>
<feature type="region of interest" description="Disordered" evidence="1">
    <location>
        <begin position="97"/>
        <end position="117"/>
    </location>
</feature>
<evidence type="ECO:0000313" key="4">
    <source>
        <dbReference type="Proteomes" id="UP000479190"/>
    </source>
</evidence>
<dbReference type="CDD" id="cd01650">
    <property type="entry name" value="RT_nLTR_like"/>
    <property type="match status" value="1"/>
</dbReference>
<feature type="non-terminal residue" evidence="3">
    <location>
        <position position="1"/>
    </location>
</feature>
<evidence type="ECO:0000313" key="3">
    <source>
        <dbReference type="EMBL" id="CAB0036808.1"/>
    </source>
</evidence>
<evidence type="ECO:0000259" key="2">
    <source>
        <dbReference type="PROSITE" id="PS50878"/>
    </source>
</evidence>
<dbReference type="PROSITE" id="PS50878">
    <property type="entry name" value="RT_POL"/>
    <property type="match status" value="1"/>
</dbReference>
<proteinExistence type="predicted"/>
<protein>
    <recommendedName>
        <fullName evidence="2">Reverse transcriptase domain-containing protein</fullName>
    </recommendedName>
</protein>
<dbReference type="Proteomes" id="UP000479190">
    <property type="component" value="Unassembled WGS sequence"/>
</dbReference>
<dbReference type="InterPro" id="IPR043502">
    <property type="entry name" value="DNA/RNA_pol_sf"/>
</dbReference>
<organism evidence="3 4">
    <name type="scientific">Trichogramma brassicae</name>
    <dbReference type="NCBI Taxonomy" id="86971"/>
    <lineage>
        <taxon>Eukaryota</taxon>
        <taxon>Metazoa</taxon>
        <taxon>Ecdysozoa</taxon>
        <taxon>Arthropoda</taxon>
        <taxon>Hexapoda</taxon>
        <taxon>Insecta</taxon>
        <taxon>Pterygota</taxon>
        <taxon>Neoptera</taxon>
        <taxon>Endopterygota</taxon>
        <taxon>Hymenoptera</taxon>
        <taxon>Apocrita</taxon>
        <taxon>Proctotrupomorpha</taxon>
        <taxon>Chalcidoidea</taxon>
        <taxon>Trichogrammatidae</taxon>
        <taxon>Trichogramma</taxon>
    </lineage>
</organism>
<feature type="compositionally biased region" description="Basic and acidic residues" evidence="1">
    <location>
        <begin position="97"/>
        <end position="107"/>
    </location>
</feature>